<evidence type="ECO:0000259" key="1">
    <source>
        <dbReference type="Pfam" id="PF01370"/>
    </source>
</evidence>
<evidence type="ECO:0000313" key="2">
    <source>
        <dbReference type="EMBL" id="EGV50683.1"/>
    </source>
</evidence>
<protein>
    <submittedName>
        <fullName evidence="2">NAD-dependent epimerase/dehydratase</fullName>
    </submittedName>
</protein>
<accession>G2DFA9</accession>
<proteinExistence type="predicted"/>
<dbReference type="AlphaFoldDB" id="G2DFA9"/>
<dbReference type="PANTHER" id="PTHR12126">
    <property type="entry name" value="NADH-UBIQUINONE OXIDOREDUCTASE 39 KDA SUBUNIT-RELATED"/>
    <property type="match status" value="1"/>
</dbReference>
<dbReference type="SUPFAM" id="SSF51735">
    <property type="entry name" value="NAD(P)-binding Rossmann-fold domains"/>
    <property type="match status" value="1"/>
</dbReference>
<dbReference type="GO" id="GO:0044877">
    <property type="term" value="F:protein-containing complex binding"/>
    <property type="evidence" value="ECO:0007669"/>
    <property type="project" value="TreeGrafter"/>
</dbReference>
<dbReference type="PANTHER" id="PTHR12126:SF11">
    <property type="entry name" value="NADH DEHYDROGENASE [UBIQUINONE] 1 ALPHA SUBCOMPLEX SUBUNIT 9, MITOCHONDRIAL"/>
    <property type="match status" value="1"/>
</dbReference>
<dbReference type="InterPro" id="IPR036291">
    <property type="entry name" value="NAD(P)-bd_dom_sf"/>
</dbReference>
<dbReference type="InterPro" id="IPR051207">
    <property type="entry name" value="ComplexI_NDUFA9_subunit"/>
</dbReference>
<sequence length="294" mass="33292">MPVAKWENGVADKIYGVIGATSLVGAALLPRLVASNCRVAAFSRRKPESENPNLQPGSLVWNPKGVEITHWISLAPIWVLAELLPMLEARGARKVVVLSTTSLFTKSRSESPAEQRLVEGIRTSEAMLAEWAGKHDIEWVVLRPTLIYGLGKDRNISEIARMINRFGFFPLLGEGVGLRQPIHAEDVAQACQAALDLPEIKNRAYNISGSEQLSYREMVLRIFRCMDKQERLVSIPRWAFKMVLLLLRRFRRFQDWSVAMVDRMNQDMVFDHAEAEQDIGFKPRPFRLEVGDLP</sequence>
<keyword evidence="3" id="KW-1185">Reference proteome</keyword>
<reference evidence="2" key="1">
    <citation type="journal article" date="2011" name="ISME J.">
        <title>The endosymbionts of the deep-sea tubeworms Riftia pachyptila and Tevnia jerichonana share an identical physiology as revealed by proteogenomic analyses.</title>
        <authorList>
            <person name="Gardebrecht A."/>
            <person name="Markert S."/>
            <person name="Felbeck H."/>
            <person name="Thuermer A."/>
            <person name="Albrecht D."/>
            <person name="Wollherr A."/>
            <person name="Kabisch J."/>
            <person name="Lehmann R."/>
            <person name="Daniel R."/>
            <person name="Liesegang H."/>
            <person name="Hecker M."/>
            <person name="Sievert S.M."/>
            <person name="Schweder T."/>
        </authorList>
    </citation>
    <scope>NUCLEOTIDE SEQUENCE [LARGE SCALE GENOMIC DNA]</scope>
</reference>
<dbReference type="InterPro" id="IPR001509">
    <property type="entry name" value="Epimerase_deHydtase"/>
</dbReference>
<dbReference type="Proteomes" id="UP000004491">
    <property type="component" value="Unassembled WGS sequence"/>
</dbReference>
<evidence type="ECO:0000313" key="3">
    <source>
        <dbReference type="Proteomes" id="UP000004491"/>
    </source>
</evidence>
<organism evidence="2 3">
    <name type="scientific">endosymbiont of Riftia pachyptila</name>
    <name type="common">vent Ph05</name>
    <dbReference type="NCBI Taxonomy" id="1048808"/>
    <lineage>
        <taxon>Bacteria</taxon>
        <taxon>Pseudomonadati</taxon>
        <taxon>Pseudomonadota</taxon>
        <taxon>Gammaproteobacteria</taxon>
        <taxon>sulfur-oxidizing symbionts</taxon>
    </lineage>
</organism>
<name>G2DFA9_9GAMM</name>
<comment type="caution">
    <text evidence="2">The sequence shown here is derived from an EMBL/GenBank/DDBJ whole genome shotgun (WGS) entry which is preliminary data.</text>
</comment>
<dbReference type="Gene3D" id="3.40.50.720">
    <property type="entry name" value="NAD(P)-binding Rossmann-like Domain"/>
    <property type="match status" value="1"/>
</dbReference>
<dbReference type="EMBL" id="AFOC01000068">
    <property type="protein sequence ID" value="EGV50683.1"/>
    <property type="molecule type" value="Genomic_DNA"/>
</dbReference>
<dbReference type="Pfam" id="PF01370">
    <property type="entry name" value="Epimerase"/>
    <property type="match status" value="1"/>
</dbReference>
<feature type="domain" description="NAD-dependent epimerase/dehydratase" evidence="1">
    <location>
        <begin position="82"/>
        <end position="207"/>
    </location>
</feature>
<gene>
    <name evidence="2" type="ORF">Rifp1Sym_co00020</name>
</gene>
<dbReference type="PATRIC" id="fig|1048808.3.peg.2318"/>